<dbReference type="SUPFAM" id="SSF54529">
    <property type="entry name" value="Mitochondrial glycoprotein MAM33-like"/>
    <property type="match status" value="1"/>
</dbReference>
<dbReference type="AlphaFoldDB" id="A0AAD1YLN3"/>
<keyword evidence="2" id="KW-1185">Reference proteome</keyword>
<gene>
    <name evidence="1" type="ORF">FPE_LOCUS1092</name>
</gene>
<sequence length="109" mass="12386">MTITMKKDALNQVYLIVKVSKRNGPCLEFGCIAYPEEIAIKSLSVKDPESSEDRIAYEGPDFISLFASIYLEIKGINPNTTNFLHEYMIGKDSKEYVTKLKNLEKFVEA</sequence>
<reference evidence="1" key="1">
    <citation type="submission" date="2023-05" db="EMBL/GenBank/DDBJ databases">
        <authorList>
            <person name="Huff M."/>
        </authorList>
    </citation>
    <scope>NUCLEOTIDE SEQUENCE</scope>
</reference>
<protein>
    <submittedName>
        <fullName evidence="1">Uncharacterized protein</fullName>
    </submittedName>
</protein>
<dbReference type="GO" id="GO:0005759">
    <property type="term" value="C:mitochondrial matrix"/>
    <property type="evidence" value="ECO:0007669"/>
    <property type="project" value="InterPro"/>
</dbReference>
<dbReference type="InterPro" id="IPR003428">
    <property type="entry name" value="MAM33"/>
</dbReference>
<evidence type="ECO:0000313" key="1">
    <source>
        <dbReference type="EMBL" id="CAI9753661.1"/>
    </source>
</evidence>
<dbReference type="Pfam" id="PF02330">
    <property type="entry name" value="MAM33"/>
    <property type="match status" value="1"/>
</dbReference>
<accession>A0AAD1YLN3</accession>
<evidence type="ECO:0000313" key="2">
    <source>
        <dbReference type="Proteomes" id="UP000834106"/>
    </source>
</evidence>
<dbReference type="EMBL" id="OU503036">
    <property type="protein sequence ID" value="CAI9753661.1"/>
    <property type="molecule type" value="Genomic_DNA"/>
</dbReference>
<dbReference type="PANTHER" id="PTHR10826">
    <property type="entry name" value="COMPLEMENT COMPONENT 1"/>
    <property type="match status" value="1"/>
</dbReference>
<dbReference type="Gene3D" id="3.10.280.10">
    <property type="entry name" value="Mitochondrial glycoprotein"/>
    <property type="match status" value="1"/>
</dbReference>
<dbReference type="InterPro" id="IPR036561">
    <property type="entry name" value="MAM33_sf"/>
</dbReference>
<dbReference type="PANTHER" id="PTHR10826:SF41">
    <property type="entry name" value="MITOCHONDRIAL GLYCOPROTEIN FAMILY PROTEIN"/>
    <property type="match status" value="1"/>
</dbReference>
<name>A0AAD1YLN3_9LAMI</name>
<dbReference type="Proteomes" id="UP000834106">
    <property type="component" value="Chromosome 1"/>
</dbReference>
<organism evidence="1 2">
    <name type="scientific">Fraxinus pennsylvanica</name>
    <dbReference type="NCBI Taxonomy" id="56036"/>
    <lineage>
        <taxon>Eukaryota</taxon>
        <taxon>Viridiplantae</taxon>
        <taxon>Streptophyta</taxon>
        <taxon>Embryophyta</taxon>
        <taxon>Tracheophyta</taxon>
        <taxon>Spermatophyta</taxon>
        <taxon>Magnoliopsida</taxon>
        <taxon>eudicotyledons</taxon>
        <taxon>Gunneridae</taxon>
        <taxon>Pentapetalae</taxon>
        <taxon>asterids</taxon>
        <taxon>lamiids</taxon>
        <taxon>Lamiales</taxon>
        <taxon>Oleaceae</taxon>
        <taxon>Oleeae</taxon>
        <taxon>Fraxinus</taxon>
    </lineage>
</organism>
<proteinExistence type="predicted"/>